<accession>A0ABT7DKY2</accession>
<dbReference type="EMBL" id="JASJEU010000012">
    <property type="protein sequence ID" value="MDJ1650189.1"/>
    <property type="molecule type" value="Genomic_DNA"/>
</dbReference>
<keyword evidence="2" id="KW-1185">Reference proteome</keyword>
<reference evidence="1 2" key="1">
    <citation type="submission" date="2023-05" db="EMBL/GenBank/DDBJ databases">
        <title>Gordonibacter KGMB12511T sp. nov., isolated from faeces of healthy Korean.</title>
        <authorList>
            <person name="Kim H.S."/>
            <person name="Kim J.-S."/>
            <person name="Suh M.K."/>
            <person name="Eom M.K."/>
            <person name="Do H.E."/>
            <person name="Lee J.-S."/>
        </authorList>
    </citation>
    <scope>NUCLEOTIDE SEQUENCE [LARGE SCALE GENOMIC DNA]</scope>
    <source>
        <strain evidence="1 2">KGMB12511</strain>
    </source>
</reference>
<gene>
    <name evidence="1" type="ORF">QNJ86_05215</name>
</gene>
<sequence>MSTATGNRRIHGAMAGLLFGIAVVLFALITGCASGQTVEVGRVSLSFPDGFSVHNERTNASASLPEDMDAWAKTVANDDGSIAFVVAEVDDPNRVGLEAAKAVLEPVAKDPSEMSELELKVAEGTKDAQFSDAEVVELNGMSALTRTMTLKGVIVRDYYVEADGAIAAAITGIYPESAYNADPSFYDSIFASIKVK</sequence>
<evidence type="ECO:0000313" key="1">
    <source>
        <dbReference type="EMBL" id="MDJ1650189.1"/>
    </source>
</evidence>
<organism evidence="1 2">
    <name type="scientific">Gordonibacter faecis</name>
    <dbReference type="NCBI Taxonomy" id="3047475"/>
    <lineage>
        <taxon>Bacteria</taxon>
        <taxon>Bacillati</taxon>
        <taxon>Actinomycetota</taxon>
        <taxon>Coriobacteriia</taxon>
        <taxon>Eggerthellales</taxon>
        <taxon>Eggerthellaceae</taxon>
        <taxon>Gordonibacter</taxon>
    </lineage>
</organism>
<evidence type="ECO:0000313" key="2">
    <source>
        <dbReference type="Proteomes" id="UP001232750"/>
    </source>
</evidence>
<dbReference type="Proteomes" id="UP001232750">
    <property type="component" value="Unassembled WGS sequence"/>
</dbReference>
<name>A0ABT7DKY2_9ACTN</name>
<proteinExistence type="predicted"/>
<evidence type="ECO:0008006" key="3">
    <source>
        <dbReference type="Google" id="ProtNLM"/>
    </source>
</evidence>
<dbReference type="RefSeq" id="WP_283831541.1">
    <property type="nucleotide sequence ID" value="NZ_JASJEU010000012.1"/>
</dbReference>
<comment type="caution">
    <text evidence="1">The sequence shown here is derived from an EMBL/GenBank/DDBJ whole genome shotgun (WGS) entry which is preliminary data.</text>
</comment>
<protein>
    <recommendedName>
        <fullName evidence="3">PsbP C-terminal domain-containing protein</fullName>
    </recommendedName>
</protein>